<dbReference type="EMBL" id="BJWL01000017">
    <property type="protein sequence ID" value="GFZ05359.1"/>
    <property type="molecule type" value="Genomic_DNA"/>
</dbReference>
<evidence type="ECO:0000313" key="2">
    <source>
        <dbReference type="Proteomes" id="UP000585474"/>
    </source>
</evidence>
<protein>
    <submittedName>
        <fullName evidence="1">Uncharacterized protein</fullName>
    </submittedName>
</protein>
<gene>
    <name evidence="1" type="ORF">Acr_17g0009310</name>
</gene>
<name>A0A7J0G3L0_9ERIC</name>
<keyword evidence="2" id="KW-1185">Reference proteome</keyword>
<dbReference type="AlphaFoldDB" id="A0A7J0G3L0"/>
<evidence type="ECO:0000313" key="1">
    <source>
        <dbReference type="EMBL" id="GFZ05359.1"/>
    </source>
</evidence>
<sequence length="223" mass="24604">MTFARLFKVVEKAFHITSSEYPWSIVKFLYESSLPYQGIHNNESFLVLMASIRASRCCIKAGIILVHNLNMLGNPMHLMVEALKIRSLASVRHRMSSVIQRAASAFGRACLRLGMSPRQRGFERPHSAGNVCSSAQEEQGAELRLDLGLEEGLGTFAGGTIAGDFFGAMAMPRFLAGSPAPWSSFLDVKRWKPNLAEVLCTVWNEMAVNWFVSEKGLHISGGP</sequence>
<dbReference type="Proteomes" id="UP000585474">
    <property type="component" value="Unassembled WGS sequence"/>
</dbReference>
<accession>A0A7J0G3L0</accession>
<reference evidence="1 2" key="1">
    <citation type="submission" date="2019-07" db="EMBL/GenBank/DDBJ databases">
        <title>De Novo Assembly of kiwifruit Actinidia rufa.</title>
        <authorList>
            <person name="Sugita-Konishi S."/>
            <person name="Sato K."/>
            <person name="Mori E."/>
            <person name="Abe Y."/>
            <person name="Kisaki G."/>
            <person name="Hamano K."/>
            <person name="Suezawa K."/>
            <person name="Otani M."/>
            <person name="Fukuda T."/>
            <person name="Manabe T."/>
            <person name="Gomi K."/>
            <person name="Tabuchi M."/>
            <person name="Akimitsu K."/>
            <person name="Kataoka I."/>
        </authorList>
    </citation>
    <scope>NUCLEOTIDE SEQUENCE [LARGE SCALE GENOMIC DNA]</scope>
    <source>
        <strain evidence="2">cv. Fuchu</strain>
    </source>
</reference>
<comment type="caution">
    <text evidence="1">The sequence shown here is derived from an EMBL/GenBank/DDBJ whole genome shotgun (WGS) entry which is preliminary data.</text>
</comment>
<organism evidence="1 2">
    <name type="scientific">Actinidia rufa</name>
    <dbReference type="NCBI Taxonomy" id="165716"/>
    <lineage>
        <taxon>Eukaryota</taxon>
        <taxon>Viridiplantae</taxon>
        <taxon>Streptophyta</taxon>
        <taxon>Embryophyta</taxon>
        <taxon>Tracheophyta</taxon>
        <taxon>Spermatophyta</taxon>
        <taxon>Magnoliopsida</taxon>
        <taxon>eudicotyledons</taxon>
        <taxon>Gunneridae</taxon>
        <taxon>Pentapetalae</taxon>
        <taxon>asterids</taxon>
        <taxon>Ericales</taxon>
        <taxon>Actinidiaceae</taxon>
        <taxon>Actinidia</taxon>
    </lineage>
</organism>
<proteinExistence type="predicted"/>